<evidence type="ECO:0000313" key="1">
    <source>
        <dbReference type="EMBL" id="CAL0330985.1"/>
    </source>
</evidence>
<evidence type="ECO:0000313" key="2">
    <source>
        <dbReference type="Proteomes" id="UP001497480"/>
    </source>
</evidence>
<protein>
    <submittedName>
        <fullName evidence="1">Uncharacterized protein</fullName>
    </submittedName>
</protein>
<organism evidence="1 2">
    <name type="scientific">Lupinus luteus</name>
    <name type="common">European yellow lupine</name>
    <dbReference type="NCBI Taxonomy" id="3873"/>
    <lineage>
        <taxon>Eukaryota</taxon>
        <taxon>Viridiplantae</taxon>
        <taxon>Streptophyta</taxon>
        <taxon>Embryophyta</taxon>
        <taxon>Tracheophyta</taxon>
        <taxon>Spermatophyta</taxon>
        <taxon>Magnoliopsida</taxon>
        <taxon>eudicotyledons</taxon>
        <taxon>Gunneridae</taxon>
        <taxon>Pentapetalae</taxon>
        <taxon>rosids</taxon>
        <taxon>fabids</taxon>
        <taxon>Fabales</taxon>
        <taxon>Fabaceae</taxon>
        <taxon>Papilionoideae</taxon>
        <taxon>50 kb inversion clade</taxon>
        <taxon>genistoids sensu lato</taxon>
        <taxon>core genistoids</taxon>
        <taxon>Genisteae</taxon>
        <taxon>Lupinus</taxon>
    </lineage>
</organism>
<proteinExistence type="predicted"/>
<reference evidence="1 2" key="1">
    <citation type="submission" date="2024-03" db="EMBL/GenBank/DDBJ databases">
        <authorList>
            <person name="Martinez-Hernandez J."/>
        </authorList>
    </citation>
    <scope>NUCLEOTIDE SEQUENCE [LARGE SCALE GENOMIC DNA]</scope>
</reference>
<dbReference type="AlphaFoldDB" id="A0AAV1YDG5"/>
<keyword evidence="2" id="KW-1185">Reference proteome</keyword>
<gene>
    <name evidence="1" type="ORF">LLUT_LOCUS32045</name>
</gene>
<name>A0AAV1YDG5_LUPLU</name>
<comment type="caution">
    <text evidence="1">The sequence shown here is derived from an EMBL/GenBank/DDBJ whole genome shotgun (WGS) entry which is preliminary data.</text>
</comment>
<accession>A0AAV1YDG5</accession>
<dbReference type="Proteomes" id="UP001497480">
    <property type="component" value="Unassembled WGS sequence"/>
</dbReference>
<sequence length="125" mass="13805">MEKDVDQYLCGRRNSRMFIRHVDQMLSLSLGNHPLSPGRIFGVEVDDVTVEGTVGMTDHPGLSGATFLVSDGFGRALLCMILYPCSHGRPLAGYSIFQSVELNMVPYTIKVALDGDSIRDIMRQV</sequence>
<dbReference type="EMBL" id="CAXHTB010000023">
    <property type="protein sequence ID" value="CAL0330985.1"/>
    <property type="molecule type" value="Genomic_DNA"/>
</dbReference>